<name>Q0WM04_ARATH</name>
<dbReference type="AlphaFoldDB" id="Q0WM04"/>
<organism evidence="1">
    <name type="scientific">Arabidopsis thaliana</name>
    <name type="common">Mouse-ear cress</name>
    <dbReference type="NCBI Taxonomy" id="3702"/>
    <lineage>
        <taxon>Eukaryota</taxon>
        <taxon>Viridiplantae</taxon>
        <taxon>Streptophyta</taxon>
        <taxon>Embryophyta</taxon>
        <taxon>Tracheophyta</taxon>
        <taxon>Spermatophyta</taxon>
        <taxon>Magnoliopsida</taxon>
        <taxon>eudicotyledons</taxon>
        <taxon>Gunneridae</taxon>
        <taxon>Pentapetalae</taxon>
        <taxon>rosids</taxon>
        <taxon>malvids</taxon>
        <taxon>Brassicales</taxon>
        <taxon>Brassicaceae</taxon>
        <taxon>Camelineae</taxon>
        <taxon>Arabidopsis</taxon>
    </lineage>
</organism>
<proteinExistence type="evidence at transcript level"/>
<accession>Q0WM04</accession>
<evidence type="ECO:0000313" key="1">
    <source>
        <dbReference type="EMBL" id="BAF01853.1"/>
    </source>
</evidence>
<dbReference type="EMBL" id="AK230031">
    <property type="protein sequence ID" value="BAF01853.1"/>
    <property type="molecule type" value="mRNA"/>
</dbReference>
<protein>
    <submittedName>
        <fullName evidence="1">Uncharacterized protein</fullName>
    </submittedName>
</protein>
<sequence>MQGGIKAKRKHIQREAMKYMIKRETNLIEGKLKLSKRQMNSVYGHVRKYFYIASFATSICQSL</sequence>
<reference evidence="1" key="1">
    <citation type="submission" date="2006-07" db="EMBL/GenBank/DDBJ databases">
        <title>Large-scale analysis of RIKEN Arabidopsis full-length (RAFL) cDNAs.</title>
        <authorList>
            <person name="Totoki Y."/>
            <person name="Seki M."/>
            <person name="Ishida J."/>
            <person name="Nakajima M."/>
            <person name="Enju A."/>
            <person name="Morosawa T."/>
            <person name="Kamiya A."/>
            <person name="Narusaka M."/>
            <person name="Shin-i T."/>
            <person name="Nakagawa M."/>
            <person name="Sakamoto N."/>
            <person name="Oishi K."/>
            <person name="Kohara Y."/>
            <person name="Kobayashi M."/>
            <person name="Toyoda A."/>
            <person name="Sakaki Y."/>
            <person name="Sakurai T."/>
            <person name="Iida K."/>
            <person name="Akiyama K."/>
            <person name="Satou M."/>
            <person name="Toyoda T."/>
            <person name="Konagaya A."/>
            <person name="Carninci P."/>
            <person name="Kawai J."/>
            <person name="Hayashizaki Y."/>
            <person name="Shinozaki K."/>
        </authorList>
    </citation>
    <scope>NUCLEOTIDE SEQUENCE</scope>
</reference>